<reference evidence="2 3" key="1">
    <citation type="journal article" date="2018" name="Nat. Biotechnol.">
        <title>A standardized bacterial taxonomy based on genome phylogeny substantially revises the tree of life.</title>
        <authorList>
            <person name="Parks D.H."/>
            <person name="Chuvochina M."/>
            <person name="Waite D.W."/>
            <person name="Rinke C."/>
            <person name="Skarshewski A."/>
            <person name="Chaumeil P.A."/>
            <person name="Hugenholtz P."/>
        </authorList>
    </citation>
    <scope>NUCLEOTIDE SEQUENCE [LARGE SCALE GENOMIC DNA]</scope>
    <source>
        <strain evidence="2">UBA9169</strain>
    </source>
</reference>
<dbReference type="Proteomes" id="UP000264719">
    <property type="component" value="Unassembled WGS sequence"/>
</dbReference>
<name>A0A348W878_9RHOB</name>
<keyword evidence="1" id="KW-0472">Membrane</keyword>
<keyword evidence="1" id="KW-1133">Transmembrane helix</keyword>
<proteinExistence type="predicted"/>
<gene>
    <name evidence="2" type="ORF">DCS45_02535</name>
</gene>
<organism evidence="2 3">
    <name type="scientific">Roseovarius nubinhibens</name>
    <dbReference type="NCBI Taxonomy" id="314263"/>
    <lineage>
        <taxon>Bacteria</taxon>
        <taxon>Pseudomonadati</taxon>
        <taxon>Pseudomonadota</taxon>
        <taxon>Alphaproteobacteria</taxon>
        <taxon>Rhodobacterales</taxon>
        <taxon>Roseobacteraceae</taxon>
        <taxon>Roseovarius</taxon>
    </lineage>
</organism>
<feature type="transmembrane region" description="Helical" evidence="1">
    <location>
        <begin position="23"/>
        <end position="41"/>
    </location>
</feature>
<sequence length="95" mass="10547">MTQAKDPIYAERQTYRRRRLGDAARLLPVLGAGLFGLPIFWQETPTTRALIYVFLTWALLCILSGLVAWRLRADATGEGDDGADGPEEAKPEQVT</sequence>
<dbReference type="AlphaFoldDB" id="A0A348W878"/>
<accession>A0A348W878</accession>
<evidence type="ECO:0000313" key="3">
    <source>
        <dbReference type="Proteomes" id="UP000264719"/>
    </source>
</evidence>
<feature type="transmembrane region" description="Helical" evidence="1">
    <location>
        <begin position="47"/>
        <end position="69"/>
    </location>
</feature>
<keyword evidence="1" id="KW-0812">Transmembrane</keyword>
<dbReference type="EMBL" id="DMVW01000029">
    <property type="protein sequence ID" value="HAR50740.1"/>
    <property type="molecule type" value="Genomic_DNA"/>
</dbReference>
<dbReference type="RefSeq" id="WP_339854487.1">
    <property type="nucleotide sequence ID" value="NZ_CAXAXR010000010.1"/>
</dbReference>
<comment type="caution">
    <text evidence="2">The sequence shown here is derived from an EMBL/GenBank/DDBJ whole genome shotgun (WGS) entry which is preliminary data.</text>
</comment>
<protein>
    <submittedName>
        <fullName evidence="2">Uncharacterized protein</fullName>
    </submittedName>
</protein>
<evidence type="ECO:0000313" key="2">
    <source>
        <dbReference type="EMBL" id="HAR50740.1"/>
    </source>
</evidence>
<evidence type="ECO:0000256" key="1">
    <source>
        <dbReference type="SAM" id="Phobius"/>
    </source>
</evidence>